<keyword evidence="7" id="KW-0732">Signal</keyword>
<dbReference type="Pfam" id="PF00082">
    <property type="entry name" value="Peptidase_S8"/>
    <property type="match status" value="1"/>
</dbReference>
<sequence>MAAPSTGRRLLRLPPVRTTLAAGLLAASVVPLGAPPAAADHDAPCLESEVPDSERLADTHTKDNLAFERMHVEQAQELATGRGVKIAVIDSGMVGIEGLDIAGGTAIAGVNPNTRLSGHGTIVAGLIAGPRGVAPDAQVFDVKVYDADDADTTQGERPLTSAGIAAGIDAVIRAQPQQQFDIVNISLAVRQPDPELEAAVARLVDLGVVVVAAAGNVPVGTADSGFAGTPDNDADVFPADYPGVLAVSATPPGDESPSTYVVPNLDTDVAAPTLGAISANATGQVCVVDQVATSWSSAEVSGVMALLKERFPRETPQQLVARLQATTEGAGAPEGPDGKATNPWTGAGVVQVHDALTREIKPGRKGKVETTVQEVRADAQAPPAPQRIDLFGTPRAILLWSGLVAGSLLALTFMLRPLLRR</sequence>
<dbReference type="EMBL" id="JACXYZ010000001">
    <property type="protein sequence ID" value="MBD3924339.1"/>
    <property type="molecule type" value="Genomic_DNA"/>
</dbReference>
<feature type="active site" description="Charge relay system" evidence="5">
    <location>
        <position position="119"/>
    </location>
</feature>
<dbReference type="Proteomes" id="UP000618818">
    <property type="component" value="Unassembled WGS sequence"/>
</dbReference>
<dbReference type="InterPro" id="IPR000209">
    <property type="entry name" value="Peptidase_S8/S53_dom"/>
</dbReference>
<name>A0ABR8N865_9ACTN</name>
<feature type="signal peptide" evidence="7">
    <location>
        <begin position="1"/>
        <end position="39"/>
    </location>
</feature>
<feature type="active site" description="Charge relay system" evidence="5">
    <location>
        <position position="90"/>
    </location>
</feature>
<keyword evidence="6" id="KW-1133">Transmembrane helix</keyword>
<evidence type="ECO:0000256" key="7">
    <source>
        <dbReference type="SAM" id="SignalP"/>
    </source>
</evidence>
<evidence type="ECO:0000313" key="9">
    <source>
        <dbReference type="EMBL" id="MBD3924339.1"/>
    </source>
</evidence>
<gene>
    <name evidence="9" type="ORF">IEZ26_06890</name>
</gene>
<dbReference type="PROSITE" id="PS00137">
    <property type="entry name" value="SUBTILASE_HIS"/>
    <property type="match status" value="1"/>
</dbReference>
<keyword evidence="10" id="KW-1185">Reference proteome</keyword>
<reference evidence="9 10" key="1">
    <citation type="submission" date="2020-09" db="EMBL/GenBank/DDBJ databases">
        <title>novel species in genus Nocardioides.</title>
        <authorList>
            <person name="Zhang G."/>
        </authorList>
    </citation>
    <scope>NUCLEOTIDE SEQUENCE [LARGE SCALE GENOMIC DNA]</scope>
    <source>
        <strain evidence="9 10">KCTC 39551</strain>
    </source>
</reference>
<dbReference type="CDD" id="cd00306">
    <property type="entry name" value="Peptidases_S8_S53"/>
    <property type="match status" value="1"/>
</dbReference>
<dbReference type="PRINTS" id="PR00723">
    <property type="entry name" value="SUBTILISIN"/>
</dbReference>
<dbReference type="InterPro" id="IPR015500">
    <property type="entry name" value="Peptidase_S8_subtilisin-rel"/>
</dbReference>
<keyword evidence="6" id="KW-0472">Membrane</keyword>
<dbReference type="PROSITE" id="PS51892">
    <property type="entry name" value="SUBTILASE"/>
    <property type="match status" value="1"/>
</dbReference>
<accession>A0ABR8N865</accession>
<keyword evidence="6" id="KW-0812">Transmembrane</keyword>
<dbReference type="PANTHER" id="PTHR43806:SF11">
    <property type="entry name" value="CEREVISIN-RELATED"/>
    <property type="match status" value="1"/>
</dbReference>
<feature type="transmembrane region" description="Helical" evidence="6">
    <location>
        <begin position="397"/>
        <end position="419"/>
    </location>
</feature>
<evidence type="ECO:0000259" key="8">
    <source>
        <dbReference type="Pfam" id="PF00082"/>
    </source>
</evidence>
<evidence type="ECO:0000313" key="10">
    <source>
        <dbReference type="Proteomes" id="UP000618818"/>
    </source>
</evidence>
<keyword evidence="4 5" id="KW-0720">Serine protease</keyword>
<feature type="chain" id="PRO_5045911576" evidence="7">
    <location>
        <begin position="40"/>
        <end position="421"/>
    </location>
</feature>
<dbReference type="InterPro" id="IPR050131">
    <property type="entry name" value="Peptidase_S8_subtilisin-like"/>
</dbReference>
<dbReference type="RefSeq" id="WP_191194121.1">
    <property type="nucleotide sequence ID" value="NZ_JACXYZ010000001.1"/>
</dbReference>
<evidence type="ECO:0000256" key="6">
    <source>
        <dbReference type="SAM" id="Phobius"/>
    </source>
</evidence>
<keyword evidence="3 5" id="KW-0378">Hydrolase</keyword>
<dbReference type="Gene3D" id="3.40.50.200">
    <property type="entry name" value="Peptidase S8/S53 domain"/>
    <property type="match status" value="1"/>
</dbReference>
<comment type="caution">
    <text evidence="9">The sequence shown here is derived from an EMBL/GenBank/DDBJ whole genome shotgun (WGS) entry which is preliminary data.</text>
</comment>
<dbReference type="SUPFAM" id="SSF52743">
    <property type="entry name" value="Subtilisin-like"/>
    <property type="match status" value="1"/>
</dbReference>
<feature type="active site" description="Charge relay system" evidence="5">
    <location>
        <position position="294"/>
    </location>
</feature>
<feature type="domain" description="Peptidase S8/S53" evidence="8">
    <location>
        <begin position="81"/>
        <end position="327"/>
    </location>
</feature>
<evidence type="ECO:0000256" key="4">
    <source>
        <dbReference type="ARBA" id="ARBA00022825"/>
    </source>
</evidence>
<proteinExistence type="inferred from homology"/>
<evidence type="ECO:0000256" key="1">
    <source>
        <dbReference type="ARBA" id="ARBA00011073"/>
    </source>
</evidence>
<dbReference type="InterPro" id="IPR036852">
    <property type="entry name" value="Peptidase_S8/S53_dom_sf"/>
</dbReference>
<protein>
    <submittedName>
        <fullName evidence="9">S8 family serine peptidase</fullName>
    </submittedName>
</protein>
<keyword evidence="2 5" id="KW-0645">Protease</keyword>
<evidence type="ECO:0000256" key="3">
    <source>
        <dbReference type="ARBA" id="ARBA00022801"/>
    </source>
</evidence>
<evidence type="ECO:0000256" key="5">
    <source>
        <dbReference type="PROSITE-ProRule" id="PRU01240"/>
    </source>
</evidence>
<organism evidence="9 10">
    <name type="scientific">Nocardioides cavernae</name>
    <dbReference type="NCBI Taxonomy" id="1921566"/>
    <lineage>
        <taxon>Bacteria</taxon>
        <taxon>Bacillati</taxon>
        <taxon>Actinomycetota</taxon>
        <taxon>Actinomycetes</taxon>
        <taxon>Propionibacteriales</taxon>
        <taxon>Nocardioidaceae</taxon>
        <taxon>Nocardioides</taxon>
    </lineage>
</organism>
<evidence type="ECO:0000256" key="2">
    <source>
        <dbReference type="ARBA" id="ARBA00022670"/>
    </source>
</evidence>
<dbReference type="InterPro" id="IPR022398">
    <property type="entry name" value="Peptidase_S8_His-AS"/>
</dbReference>
<dbReference type="PANTHER" id="PTHR43806">
    <property type="entry name" value="PEPTIDASE S8"/>
    <property type="match status" value="1"/>
</dbReference>
<comment type="similarity">
    <text evidence="1 5">Belongs to the peptidase S8 family.</text>
</comment>